<dbReference type="Proteomes" id="UP000252015">
    <property type="component" value="Unassembled WGS sequence"/>
</dbReference>
<evidence type="ECO:0000313" key="2">
    <source>
        <dbReference type="Proteomes" id="UP000252015"/>
    </source>
</evidence>
<name>A0A375Z4K4_MYCSH</name>
<reference evidence="1 2" key="1">
    <citation type="submission" date="2018-05" db="EMBL/GenBank/DDBJ databases">
        <authorList>
            <consortium name="IHU Genomes"/>
        </authorList>
    </citation>
    <scope>NUCLEOTIDE SEQUENCE [LARGE SCALE GENOMIC DNA]</scope>
    <source>
        <strain evidence="1 2">P7336</strain>
    </source>
</reference>
<proteinExistence type="predicted"/>
<organism evidence="1 2">
    <name type="scientific">Mycobacterium shimoidei</name>
    <dbReference type="NCBI Taxonomy" id="29313"/>
    <lineage>
        <taxon>Bacteria</taxon>
        <taxon>Bacillati</taxon>
        <taxon>Actinomycetota</taxon>
        <taxon>Actinomycetes</taxon>
        <taxon>Mycobacteriales</taxon>
        <taxon>Mycobacteriaceae</taxon>
        <taxon>Mycobacterium</taxon>
    </lineage>
</organism>
<dbReference type="EMBL" id="UEGW01000001">
    <property type="protein sequence ID" value="SRX96073.1"/>
    <property type="molecule type" value="Genomic_DNA"/>
</dbReference>
<accession>A0A375Z4K4</accession>
<protein>
    <submittedName>
        <fullName evidence="1">Uncharacterized protein</fullName>
    </submittedName>
</protein>
<sequence>METKDWPEQSANLYRRAGQELAADPSNHSAAGVILHGVFAEALYLWRTGSTSGESLDEVRLQLLDRGVAACAAEQVCAYRTMSTASWVGQHEQWLHQRVRELVLDAPLADTAEEAAYRAAATQLGMLAYGENVDLCYAVVAGAAAVARLQRFSRADVEGDIEDQIADAAKADPLLAVAWAHMPADHRGGPVQWVFSAWEEIRCAAEELVALDQVAHAPISVEQRIAIARHEVTHGLLAKARDIEDDRLQQGYRSVKTYGEALAEGRVRWEAAGGSPEGAQQAMRLHADTVADAEGVMLSDESRNTLLNAVHERWAQLAPPVSRI</sequence>
<keyword evidence="2" id="KW-1185">Reference proteome</keyword>
<dbReference type="RefSeq" id="WP_142706834.1">
    <property type="nucleotide sequence ID" value="NZ_UEGW01000001.1"/>
</dbReference>
<gene>
    <name evidence="1" type="ORF">MSP7336_04348</name>
</gene>
<evidence type="ECO:0000313" key="1">
    <source>
        <dbReference type="EMBL" id="SRX96073.1"/>
    </source>
</evidence>
<dbReference type="AlphaFoldDB" id="A0A375Z4K4"/>